<comment type="function">
    <text evidence="12">Mannosyltransferase involved in glycosylphosphatidylinositol-anchor biosynthesis.</text>
</comment>
<dbReference type="GO" id="GO:0005789">
    <property type="term" value="C:endoplasmic reticulum membrane"/>
    <property type="evidence" value="ECO:0007669"/>
    <property type="project" value="UniProtKB-SubCell"/>
</dbReference>
<evidence type="ECO:0000256" key="9">
    <source>
        <dbReference type="ARBA" id="ARBA00022824"/>
    </source>
</evidence>
<dbReference type="AlphaFoldDB" id="A0AAF0YB37"/>
<dbReference type="RefSeq" id="XP_062629238.1">
    <property type="nucleotide sequence ID" value="XM_062773254.1"/>
</dbReference>
<evidence type="ECO:0000256" key="8">
    <source>
        <dbReference type="ARBA" id="ARBA00022692"/>
    </source>
</evidence>
<dbReference type="Pfam" id="PF04188">
    <property type="entry name" value="Mannosyl_trans2"/>
    <property type="match status" value="1"/>
</dbReference>
<feature type="region of interest" description="Disordered" evidence="13">
    <location>
        <begin position="1"/>
        <end position="21"/>
    </location>
</feature>
<proteinExistence type="inferred from homology"/>
<comment type="pathway">
    <text evidence="2 12">Glycolipid biosynthesis; glycosylphosphatidylinositol-anchor biosynthesis.</text>
</comment>
<evidence type="ECO:0000256" key="5">
    <source>
        <dbReference type="ARBA" id="ARBA00022502"/>
    </source>
</evidence>
<comment type="subcellular location">
    <subcellularLocation>
        <location evidence="1 12">Endoplasmic reticulum membrane</location>
        <topology evidence="1 12">Multi-pass membrane protein</topology>
    </subcellularLocation>
</comment>
<evidence type="ECO:0000256" key="13">
    <source>
        <dbReference type="SAM" id="MobiDB-lite"/>
    </source>
</evidence>
<accession>A0AAF0YB37</accession>
<evidence type="ECO:0000256" key="12">
    <source>
        <dbReference type="RuleBase" id="RU363112"/>
    </source>
</evidence>
<evidence type="ECO:0000313" key="15">
    <source>
        <dbReference type="Proteomes" id="UP000827549"/>
    </source>
</evidence>
<feature type="transmembrane region" description="Helical" evidence="12">
    <location>
        <begin position="36"/>
        <end position="56"/>
    </location>
</feature>
<dbReference type="EC" id="2.4.1.-" evidence="12"/>
<organism evidence="14 15">
    <name type="scientific">Vanrija pseudolonga</name>
    <dbReference type="NCBI Taxonomy" id="143232"/>
    <lineage>
        <taxon>Eukaryota</taxon>
        <taxon>Fungi</taxon>
        <taxon>Dikarya</taxon>
        <taxon>Basidiomycota</taxon>
        <taxon>Agaricomycotina</taxon>
        <taxon>Tremellomycetes</taxon>
        <taxon>Trichosporonales</taxon>
        <taxon>Trichosporonaceae</taxon>
        <taxon>Vanrija</taxon>
    </lineage>
</organism>
<dbReference type="EMBL" id="CP086718">
    <property type="protein sequence ID" value="WOO83212.1"/>
    <property type="molecule type" value="Genomic_DNA"/>
</dbReference>
<feature type="transmembrane region" description="Helical" evidence="12">
    <location>
        <begin position="206"/>
        <end position="239"/>
    </location>
</feature>
<evidence type="ECO:0000256" key="10">
    <source>
        <dbReference type="ARBA" id="ARBA00022989"/>
    </source>
</evidence>
<dbReference type="GO" id="GO:0000009">
    <property type="term" value="F:alpha-1,6-mannosyltransferase activity"/>
    <property type="evidence" value="ECO:0007669"/>
    <property type="project" value="InterPro"/>
</dbReference>
<keyword evidence="8 12" id="KW-0812">Transmembrane</keyword>
<keyword evidence="7 12" id="KW-0808">Transferase</keyword>
<evidence type="ECO:0000256" key="4">
    <source>
        <dbReference type="ARBA" id="ARBA00013795"/>
    </source>
</evidence>
<reference evidence="14" key="1">
    <citation type="submission" date="2023-10" db="EMBL/GenBank/DDBJ databases">
        <authorList>
            <person name="Noh H."/>
        </authorList>
    </citation>
    <scope>NUCLEOTIDE SEQUENCE</scope>
    <source>
        <strain evidence="14">DUCC4014</strain>
    </source>
</reference>
<keyword evidence="5 12" id="KW-0337">GPI-anchor biosynthesis</keyword>
<keyword evidence="11 12" id="KW-0472">Membrane</keyword>
<dbReference type="GO" id="GO:0004376">
    <property type="term" value="F:GPI mannosyltransferase activity"/>
    <property type="evidence" value="ECO:0007669"/>
    <property type="project" value="InterPro"/>
</dbReference>
<comment type="caution">
    <text evidence="12">Lacks conserved residue(s) required for the propagation of feature annotation.</text>
</comment>
<evidence type="ECO:0000256" key="11">
    <source>
        <dbReference type="ARBA" id="ARBA00023136"/>
    </source>
</evidence>
<evidence type="ECO:0000313" key="14">
    <source>
        <dbReference type="EMBL" id="WOO83212.1"/>
    </source>
</evidence>
<dbReference type="InterPro" id="IPR007315">
    <property type="entry name" value="PIG-V/Gpi18"/>
</dbReference>
<feature type="transmembrane region" description="Helical" evidence="12">
    <location>
        <begin position="327"/>
        <end position="345"/>
    </location>
</feature>
<dbReference type="Proteomes" id="UP000827549">
    <property type="component" value="Chromosome 5"/>
</dbReference>
<dbReference type="GO" id="GO:0006506">
    <property type="term" value="P:GPI anchor biosynthetic process"/>
    <property type="evidence" value="ECO:0007669"/>
    <property type="project" value="UniProtKB-KW"/>
</dbReference>
<name>A0AAF0YB37_9TREE</name>
<evidence type="ECO:0000256" key="3">
    <source>
        <dbReference type="ARBA" id="ARBA00008698"/>
    </source>
</evidence>
<protein>
    <recommendedName>
        <fullName evidence="4 12">GPI mannosyltransferase 2</fullName>
        <ecNumber evidence="12">2.4.1.-</ecNumber>
    </recommendedName>
</protein>
<evidence type="ECO:0000256" key="1">
    <source>
        <dbReference type="ARBA" id="ARBA00004477"/>
    </source>
</evidence>
<evidence type="ECO:0000256" key="6">
    <source>
        <dbReference type="ARBA" id="ARBA00022676"/>
    </source>
</evidence>
<keyword evidence="10 12" id="KW-1133">Transmembrane helix</keyword>
<feature type="compositionally biased region" description="Basic residues" evidence="13">
    <location>
        <begin position="1"/>
        <end position="10"/>
    </location>
</feature>
<dbReference type="GO" id="GO:0031501">
    <property type="term" value="C:mannosyltransferase complex"/>
    <property type="evidence" value="ECO:0007669"/>
    <property type="project" value="TreeGrafter"/>
</dbReference>
<sequence>MPPPSHRHRTDKGGSTIVKPTGAAPLKNLQQRYDTALVVASTAGSWALSLVALYALDHVVAPFDSSHLVGAGSGKRPGLRWDAIHFVGVATGGYVHEQQLAFQPGWHGLLRLFGSAVASVRGRGVATVTTDDVLAGALLLSLLARVVANLALYHLTRTLFGRRAALTTSLLYALPPAPATLCAPYTESVYAAFFFSGLYATACRRYVVAALLFAGMTSVRATGVFAGLVLAWQVVVVDLDLFAALRRDGGGIVPKALARLVYAAALYAIIVAPFLAFQAYSYLSFCVPTPTRPWCSATLPFAYSFVQREYWNVGPFRYWTLSQLPNFAMAGPVLYITLKGLFTHLGSIASSSLSRIAHLDTGIYLHQLLMMALLIVSSHTQIALRLAATDPVVWWTVAASALGNKGDLGKTAKVWLWWVCIWGAVSLVLWSGHYPPA</sequence>
<evidence type="ECO:0000256" key="2">
    <source>
        <dbReference type="ARBA" id="ARBA00004687"/>
    </source>
</evidence>
<keyword evidence="15" id="KW-1185">Reference proteome</keyword>
<keyword evidence="6 12" id="KW-0328">Glycosyltransferase</keyword>
<feature type="transmembrane region" description="Helical" evidence="12">
    <location>
        <begin position="414"/>
        <end position="432"/>
    </location>
</feature>
<keyword evidence="9 12" id="KW-0256">Endoplasmic reticulum</keyword>
<comment type="similarity">
    <text evidence="3 12">Belongs to the PIGV family.</text>
</comment>
<feature type="transmembrane region" description="Helical" evidence="12">
    <location>
        <begin position="133"/>
        <end position="152"/>
    </location>
</feature>
<feature type="transmembrane region" description="Helical" evidence="12">
    <location>
        <begin position="260"/>
        <end position="283"/>
    </location>
</feature>
<evidence type="ECO:0000256" key="7">
    <source>
        <dbReference type="ARBA" id="ARBA00022679"/>
    </source>
</evidence>
<dbReference type="PANTHER" id="PTHR12468">
    <property type="entry name" value="GPI MANNOSYLTRANSFERASE 2"/>
    <property type="match status" value="1"/>
</dbReference>
<dbReference type="GeneID" id="87809911"/>
<gene>
    <name evidence="14" type="primary">GPI18</name>
    <name evidence="14" type="ORF">LOC62_05G006735</name>
</gene>
<dbReference type="PANTHER" id="PTHR12468:SF2">
    <property type="entry name" value="GPI MANNOSYLTRANSFERASE 2"/>
    <property type="match status" value="1"/>
</dbReference>
<feature type="transmembrane region" description="Helical" evidence="12">
    <location>
        <begin position="357"/>
        <end position="376"/>
    </location>
</feature>